<reference evidence="1" key="1">
    <citation type="submission" date="2014-09" db="EMBL/GenBank/DDBJ databases">
        <authorList>
            <person name="Magalhaes I.L.F."/>
            <person name="Oliveira U."/>
            <person name="Santos F.R."/>
            <person name="Vidigal T.H.D.A."/>
            <person name="Brescovit A.D."/>
            <person name="Santos A.J."/>
        </authorList>
    </citation>
    <scope>NUCLEOTIDE SEQUENCE</scope>
    <source>
        <tissue evidence="1">Shoot tissue taken approximately 20 cm above the soil surface</tissue>
    </source>
</reference>
<dbReference type="AlphaFoldDB" id="A0A0A9D0Z6"/>
<dbReference type="EMBL" id="GBRH01215646">
    <property type="protein sequence ID" value="JAD82249.1"/>
    <property type="molecule type" value="Transcribed_RNA"/>
</dbReference>
<sequence length="69" mass="7790">MRTCDVTSTSIIQALYTSLVWFFVGTTCNNELVKWISTMVFNLNGFNFNQFVGLTEISSSREEKTGVLV</sequence>
<organism evidence="1">
    <name type="scientific">Arundo donax</name>
    <name type="common">Giant reed</name>
    <name type="synonym">Donax arundinaceus</name>
    <dbReference type="NCBI Taxonomy" id="35708"/>
    <lineage>
        <taxon>Eukaryota</taxon>
        <taxon>Viridiplantae</taxon>
        <taxon>Streptophyta</taxon>
        <taxon>Embryophyta</taxon>
        <taxon>Tracheophyta</taxon>
        <taxon>Spermatophyta</taxon>
        <taxon>Magnoliopsida</taxon>
        <taxon>Liliopsida</taxon>
        <taxon>Poales</taxon>
        <taxon>Poaceae</taxon>
        <taxon>PACMAD clade</taxon>
        <taxon>Arundinoideae</taxon>
        <taxon>Arundineae</taxon>
        <taxon>Arundo</taxon>
    </lineage>
</organism>
<protein>
    <submittedName>
        <fullName evidence="1">Uncharacterized protein</fullName>
    </submittedName>
</protein>
<proteinExistence type="predicted"/>
<reference evidence="1" key="2">
    <citation type="journal article" date="2015" name="Data Brief">
        <title>Shoot transcriptome of the giant reed, Arundo donax.</title>
        <authorList>
            <person name="Barrero R.A."/>
            <person name="Guerrero F.D."/>
            <person name="Moolhuijzen P."/>
            <person name="Goolsby J.A."/>
            <person name="Tidwell J."/>
            <person name="Bellgard S.E."/>
            <person name="Bellgard M.I."/>
        </authorList>
    </citation>
    <scope>NUCLEOTIDE SEQUENCE</scope>
    <source>
        <tissue evidence="1">Shoot tissue taken approximately 20 cm above the soil surface</tissue>
    </source>
</reference>
<accession>A0A0A9D0Z6</accession>
<evidence type="ECO:0000313" key="1">
    <source>
        <dbReference type="EMBL" id="JAD82249.1"/>
    </source>
</evidence>
<name>A0A0A9D0Z6_ARUDO</name>